<dbReference type="PANTHER" id="PTHR43752:SF2">
    <property type="entry name" value="BNR_ASP-BOX REPEAT FAMILY PROTEIN"/>
    <property type="match status" value="1"/>
</dbReference>
<dbReference type="InterPro" id="IPR036278">
    <property type="entry name" value="Sialidase_sf"/>
</dbReference>
<dbReference type="CDD" id="cd15482">
    <property type="entry name" value="Sialidase_non-viral"/>
    <property type="match status" value="1"/>
</dbReference>
<dbReference type="RefSeq" id="XP_066711245.1">
    <property type="nucleotide sequence ID" value="XM_066862135.1"/>
</dbReference>
<evidence type="ECO:0000259" key="1">
    <source>
        <dbReference type="Pfam" id="PF13088"/>
    </source>
</evidence>
<dbReference type="Proteomes" id="UP001480595">
    <property type="component" value="Unassembled WGS sequence"/>
</dbReference>
<organism evidence="2 3">
    <name type="scientific">Apiospora phragmitis</name>
    <dbReference type="NCBI Taxonomy" id="2905665"/>
    <lineage>
        <taxon>Eukaryota</taxon>
        <taxon>Fungi</taxon>
        <taxon>Dikarya</taxon>
        <taxon>Ascomycota</taxon>
        <taxon>Pezizomycotina</taxon>
        <taxon>Sordariomycetes</taxon>
        <taxon>Xylariomycetidae</taxon>
        <taxon>Amphisphaeriales</taxon>
        <taxon>Apiosporaceae</taxon>
        <taxon>Apiospora</taxon>
    </lineage>
</organism>
<dbReference type="GO" id="GO:0016787">
    <property type="term" value="F:hydrolase activity"/>
    <property type="evidence" value="ECO:0007669"/>
    <property type="project" value="UniProtKB-KW"/>
</dbReference>
<comment type="caution">
    <text evidence="2">The sequence shown here is derived from an EMBL/GenBank/DDBJ whole genome shotgun (WGS) entry which is preliminary data.</text>
</comment>
<keyword evidence="2" id="KW-0378">Hydrolase</keyword>
<dbReference type="InterPro" id="IPR011040">
    <property type="entry name" value="Sialidase"/>
</dbReference>
<feature type="domain" description="Sialidase" evidence="1">
    <location>
        <begin position="56"/>
        <end position="289"/>
    </location>
</feature>
<reference evidence="2 3" key="1">
    <citation type="submission" date="2023-01" db="EMBL/GenBank/DDBJ databases">
        <title>Analysis of 21 Apiospora genomes using comparative genomics revels a genus with tremendous synthesis potential of carbohydrate active enzymes and secondary metabolites.</title>
        <authorList>
            <person name="Sorensen T."/>
        </authorList>
    </citation>
    <scope>NUCLEOTIDE SEQUENCE [LARGE SCALE GENOMIC DNA]</scope>
    <source>
        <strain evidence="2 3">CBS 135458</strain>
    </source>
</reference>
<protein>
    <submittedName>
        <fullName evidence="2">Glycosyl hydrolase</fullName>
    </submittedName>
</protein>
<dbReference type="EMBL" id="JAQQWL010000011">
    <property type="protein sequence ID" value="KAK8048996.1"/>
    <property type="molecule type" value="Genomic_DNA"/>
</dbReference>
<gene>
    <name evidence="2" type="ORF">PG994_010726</name>
</gene>
<dbReference type="Gene3D" id="2.120.10.10">
    <property type="match status" value="1"/>
</dbReference>
<evidence type="ECO:0000313" key="2">
    <source>
        <dbReference type="EMBL" id="KAK8048996.1"/>
    </source>
</evidence>
<accession>A0ABR1TSZ5</accession>
<sequence length="320" mass="35744">MDPTYSNCQIKHFFVSGLEGLKKVAPTYPSTSLTYNPVRLRGHPRQRSPRMRAEAATTETIWLFHTAQPAGNQDEAVILARTSNDAAQTWSESFAPFPGKKGAFVRQPLVVLSDGTWVLPIFYCRVPPGFRWIGSDDVSAVMYTKDGGKTWSENSVPGSTGCVHMNIVALPKTQSYVAFFRSWADHIYRSTSHDGLDWTPPTKTTLPESQLGTMCGSPSQWVNQPEVDGRTAIWGTPRKALSVGLSEDEGKTWQYRVLEDGHGFCMTNNSMDRSNRELSYPSIFVEKDSAGKSVHVTFTFHRQNIKYVHIEDVEAFVRGG</sequence>
<dbReference type="GeneID" id="92095198"/>
<evidence type="ECO:0000313" key="3">
    <source>
        <dbReference type="Proteomes" id="UP001480595"/>
    </source>
</evidence>
<keyword evidence="3" id="KW-1185">Reference proteome</keyword>
<name>A0ABR1TSZ5_9PEZI</name>
<dbReference type="Pfam" id="PF13088">
    <property type="entry name" value="BNR_2"/>
    <property type="match status" value="1"/>
</dbReference>
<dbReference type="SUPFAM" id="SSF50939">
    <property type="entry name" value="Sialidases"/>
    <property type="match status" value="1"/>
</dbReference>
<proteinExistence type="predicted"/>
<dbReference type="PANTHER" id="PTHR43752">
    <property type="entry name" value="BNR/ASP-BOX REPEAT FAMILY PROTEIN"/>
    <property type="match status" value="1"/>
</dbReference>